<dbReference type="NCBIfam" id="NF003139">
    <property type="entry name" value="PRK04051.1"/>
    <property type="match status" value="1"/>
</dbReference>
<evidence type="ECO:0000313" key="10">
    <source>
        <dbReference type="EMBL" id="KON32234.1"/>
    </source>
</evidence>
<comment type="subunit">
    <text evidence="6">Part of the 30S ribosomal subunit. Contacts protein S5. The interaction surface between S4 and S5 is involved in control of translational fidelity.</text>
</comment>
<dbReference type="CDD" id="cd00165">
    <property type="entry name" value="S4"/>
    <property type="match status" value="1"/>
</dbReference>
<comment type="function">
    <text evidence="6">With S5 and S12 plays an important role in translational accuracy.</text>
</comment>
<evidence type="ECO:0000259" key="9">
    <source>
        <dbReference type="SMART" id="SM01390"/>
    </source>
</evidence>
<dbReference type="InterPro" id="IPR036986">
    <property type="entry name" value="S4_RNA-bd_sf"/>
</dbReference>
<evidence type="ECO:0000256" key="4">
    <source>
        <dbReference type="ARBA" id="ARBA00022980"/>
    </source>
</evidence>
<dbReference type="HAMAP" id="MF_01306_A">
    <property type="entry name" value="Ribosomal_uS4_A"/>
    <property type="match status" value="1"/>
</dbReference>
<comment type="caution">
    <text evidence="10">The sequence shown here is derived from an EMBL/GenBank/DDBJ whole genome shotgun (WGS) entry which is preliminary data.</text>
</comment>
<dbReference type="GO" id="GO:0042274">
    <property type="term" value="P:ribosomal small subunit biogenesis"/>
    <property type="evidence" value="ECO:0007669"/>
    <property type="project" value="TreeGrafter"/>
</dbReference>
<proteinExistence type="inferred from homology"/>
<dbReference type="PANTHER" id="PTHR11831:SF5">
    <property type="entry name" value="40S RIBOSOMAL PROTEIN S9"/>
    <property type="match status" value="1"/>
</dbReference>
<reference evidence="11" key="1">
    <citation type="submission" date="2015-06" db="EMBL/GenBank/DDBJ databases">
        <title>New insights into the roles of widespread benthic archaea in carbon and nitrogen cycling.</title>
        <authorList>
            <person name="Lazar C.S."/>
            <person name="Baker B.J."/>
            <person name="Seitz K.W."/>
            <person name="Hyde A.S."/>
            <person name="Dick G.J."/>
            <person name="Hinrichs K.-U."/>
            <person name="Teske A.P."/>
        </authorList>
    </citation>
    <scope>NUCLEOTIDE SEQUENCE [LARGE SCALE GENOMIC DNA]</scope>
</reference>
<dbReference type="NCBIfam" id="TIGR01018">
    <property type="entry name" value="uS4_arch"/>
    <property type="match status" value="1"/>
</dbReference>
<dbReference type="GO" id="GO:0015935">
    <property type="term" value="C:small ribosomal subunit"/>
    <property type="evidence" value="ECO:0007669"/>
    <property type="project" value="InterPro"/>
</dbReference>
<feature type="domain" description="Small ribosomal subunit protein uS4 N-terminal" evidence="9">
    <location>
        <begin position="5"/>
        <end position="102"/>
    </location>
</feature>
<evidence type="ECO:0000256" key="6">
    <source>
        <dbReference type="HAMAP-Rule" id="MF_01306"/>
    </source>
</evidence>
<dbReference type="InterPro" id="IPR018079">
    <property type="entry name" value="Ribosomal_uS4_CS"/>
</dbReference>
<accession>A0A0M0BUV6</accession>
<evidence type="ECO:0000256" key="5">
    <source>
        <dbReference type="ARBA" id="ARBA00023274"/>
    </source>
</evidence>
<dbReference type="Pfam" id="PF01479">
    <property type="entry name" value="S4"/>
    <property type="match status" value="1"/>
</dbReference>
<keyword evidence="4 6" id="KW-0689">Ribosomal protein</keyword>
<gene>
    <name evidence="6" type="primary">rps4</name>
    <name evidence="10" type="ORF">AC478_00770</name>
</gene>
<dbReference type="SMART" id="SM00363">
    <property type="entry name" value="S4"/>
    <property type="match status" value="1"/>
</dbReference>
<feature type="domain" description="RNA-binding S4" evidence="8">
    <location>
        <begin position="103"/>
        <end position="172"/>
    </location>
</feature>
<dbReference type="Gene3D" id="3.10.290.10">
    <property type="entry name" value="RNA-binding S4 domain"/>
    <property type="match status" value="1"/>
</dbReference>
<evidence type="ECO:0000256" key="2">
    <source>
        <dbReference type="ARBA" id="ARBA00022730"/>
    </source>
</evidence>
<dbReference type="AlphaFoldDB" id="A0A0M0BUV6"/>
<protein>
    <recommendedName>
        <fullName evidence="6">Small ribosomal subunit protein uS4</fullName>
    </recommendedName>
</protein>
<keyword evidence="5 6" id="KW-0687">Ribonucleoprotein</keyword>
<dbReference type="GO" id="GO:0019843">
    <property type="term" value="F:rRNA binding"/>
    <property type="evidence" value="ECO:0007669"/>
    <property type="project" value="UniProtKB-UniRule"/>
</dbReference>
<keyword evidence="3 6" id="KW-0694">RNA-binding</keyword>
<dbReference type="SMART" id="SM01390">
    <property type="entry name" value="Ribosomal_S4"/>
    <property type="match status" value="1"/>
</dbReference>
<dbReference type="InterPro" id="IPR022802">
    <property type="entry name" value="Ribosomal_uS4_arc"/>
</dbReference>
<evidence type="ECO:0000256" key="3">
    <source>
        <dbReference type="ARBA" id="ARBA00022884"/>
    </source>
</evidence>
<dbReference type="InterPro" id="IPR001912">
    <property type="entry name" value="Ribosomal_uS4_N"/>
</dbReference>
<dbReference type="SUPFAM" id="SSF55174">
    <property type="entry name" value="Alpha-L RNA-binding motif"/>
    <property type="match status" value="1"/>
</dbReference>
<evidence type="ECO:0000313" key="11">
    <source>
        <dbReference type="Proteomes" id="UP000054016"/>
    </source>
</evidence>
<organism evidence="10 11">
    <name type="scientific">miscellaneous Crenarchaeota group-1 archaeon SG8-32-3</name>
    <dbReference type="NCBI Taxonomy" id="1685125"/>
    <lineage>
        <taxon>Archaea</taxon>
        <taxon>Candidatus Bathyarchaeota</taxon>
        <taxon>MCG-1</taxon>
    </lineage>
</organism>
<evidence type="ECO:0000256" key="7">
    <source>
        <dbReference type="SAM" id="MobiDB-lite"/>
    </source>
</evidence>
<feature type="compositionally biased region" description="Basic residues" evidence="7">
    <location>
        <begin position="184"/>
        <end position="195"/>
    </location>
</feature>
<dbReference type="InterPro" id="IPR002942">
    <property type="entry name" value="S4_RNA-bd"/>
</dbReference>
<dbReference type="GO" id="GO:0003735">
    <property type="term" value="F:structural constituent of ribosome"/>
    <property type="evidence" value="ECO:0007669"/>
    <property type="project" value="InterPro"/>
</dbReference>
<feature type="region of interest" description="Disordered" evidence="7">
    <location>
        <begin position="175"/>
        <end position="195"/>
    </location>
</feature>
<dbReference type="EMBL" id="LFWV01000007">
    <property type="protein sequence ID" value="KON32234.1"/>
    <property type="molecule type" value="Genomic_DNA"/>
</dbReference>
<evidence type="ECO:0000256" key="1">
    <source>
        <dbReference type="ARBA" id="ARBA00007465"/>
    </source>
</evidence>
<dbReference type="PANTHER" id="PTHR11831">
    <property type="entry name" value="30S 40S RIBOSOMAL PROTEIN"/>
    <property type="match status" value="1"/>
</dbReference>
<dbReference type="PROSITE" id="PS50889">
    <property type="entry name" value="S4"/>
    <property type="match status" value="1"/>
</dbReference>
<keyword evidence="2 6" id="KW-0699">rRNA-binding</keyword>
<sequence>MGDPKKQRKKFETPRFRWRTDILQEELKLIGQYGLRNKHELWRHKTMLSKTRGIARSLIGKTPEERMKMENELLTRLKKLGILAETSVLDNVLDLSIEDLLERRLQTIVFRKGLARTIFQARQLITHGHITIGNRRVTVPSYTVAKAEEEQVIYSPQSAIMNEAHPLRQALSYVAKEPEIRPAPRGRRGRGGRRR</sequence>
<dbReference type="InterPro" id="IPR022801">
    <property type="entry name" value="Ribosomal_uS4"/>
</dbReference>
<dbReference type="Proteomes" id="UP000054016">
    <property type="component" value="Unassembled WGS sequence"/>
</dbReference>
<evidence type="ECO:0000259" key="8">
    <source>
        <dbReference type="SMART" id="SM00363"/>
    </source>
</evidence>
<dbReference type="PROSITE" id="PS00632">
    <property type="entry name" value="RIBOSOMAL_S4"/>
    <property type="match status" value="1"/>
</dbReference>
<dbReference type="InterPro" id="IPR005710">
    <property type="entry name" value="Ribosomal_uS4_euk/arc"/>
</dbReference>
<comment type="function">
    <text evidence="6">One of the primary rRNA binding proteins, it binds directly to 16S rRNA where it nucleates assembly of the body of the 30S subunit.</text>
</comment>
<dbReference type="GO" id="GO:0006412">
    <property type="term" value="P:translation"/>
    <property type="evidence" value="ECO:0007669"/>
    <property type="project" value="UniProtKB-UniRule"/>
</dbReference>
<dbReference type="PATRIC" id="fig|1685125.3.peg.159"/>
<name>A0A0M0BUV6_9ARCH</name>
<comment type="similarity">
    <text evidence="1 6">Belongs to the universal ribosomal protein uS4 family.</text>
</comment>